<sequence length="280" mass="30447">MDRLHPDGDLTDTERARKRGITLSNQQYDGMSRLSGYLTPQARATFEAVLAKLAAPGATNPDDHTPVIDTTPDAAAIDRDTRSQAQRNHDGLLAGLRALIASGKLGQHNGLPVSIVVTTTLTDLQAGAGKGFTGGGTLLPMADVIRMASHAHHYLAIFDHGKPLALYHTKRLASPAQRIMLFANDRGCTKPGCDAPAYHSQAHHVTGWTSTGRTDITDLTLACGPDNRLAEKGWTTHNNTHGHTEWLPPPHLDHGQPRTNTFHHHEKLLRHNDEDNDDDP</sequence>
<evidence type="ECO:0000259" key="2">
    <source>
        <dbReference type="SMART" id="SM00507"/>
    </source>
</evidence>
<evidence type="ECO:0000256" key="1">
    <source>
        <dbReference type="SAM" id="MobiDB-lite"/>
    </source>
</evidence>
<dbReference type="Pfam" id="PF02720">
    <property type="entry name" value="DUF222"/>
    <property type="match status" value="1"/>
</dbReference>
<reference evidence="3 4" key="1">
    <citation type="journal article" date="2012" name="PLoS Negl. Trop. Dis.">
        <title>The Genome of Mycobacterium Africanum West African 2 Reveals a Lineage-Specific Locus and Genome Erosion Common to the M. tuberculosis Complex.</title>
        <authorList>
            <person name="Bentley S.D."/>
            <person name="Comas I."/>
            <person name="Bryant J.M."/>
            <person name="Walker D."/>
            <person name="Smith N.H."/>
            <person name="Harris S.R."/>
            <person name="Thurston S."/>
            <person name="Gagneux S."/>
            <person name="Wood J."/>
            <person name="Antonio M."/>
            <person name="Quail M.A."/>
            <person name="Gehre F."/>
            <person name="Adegbola R.A."/>
            <person name="Parkhill J."/>
            <person name="de Jong B.C."/>
        </authorList>
    </citation>
    <scope>NUCLEOTIDE SEQUENCE [LARGE SCALE GENOMIC DNA]</scope>
    <source>
        <strain evidence="3 4">CIPT 140010059</strain>
    </source>
</reference>
<organism evidence="3 4">
    <name type="scientific">Mycobacterium canettii (strain CIPT 140010059)</name>
    <dbReference type="NCBI Taxonomy" id="1048245"/>
    <lineage>
        <taxon>Bacteria</taxon>
        <taxon>Bacillati</taxon>
        <taxon>Actinomycetota</taxon>
        <taxon>Actinomycetes</taxon>
        <taxon>Mycobacteriales</taxon>
        <taxon>Mycobacteriaceae</taxon>
        <taxon>Mycobacterium</taxon>
        <taxon>Mycobacterium tuberculosis complex</taxon>
    </lineage>
</organism>
<proteinExistence type="predicted"/>
<feature type="domain" description="HNH nuclease" evidence="2">
    <location>
        <begin position="176"/>
        <end position="228"/>
    </location>
</feature>
<evidence type="ECO:0000313" key="4">
    <source>
        <dbReference type="Proteomes" id="UP000008896"/>
    </source>
</evidence>
<dbReference type="AlphaFoldDB" id="A0AB72XJX9"/>
<feature type="region of interest" description="Disordered" evidence="1">
    <location>
        <begin position="232"/>
        <end position="259"/>
    </location>
</feature>
<dbReference type="Proteomes" id="UP000008896">
    <property type="component" value="Chromosome"/>
</dbReference>
<gene>
    <name evidence="3" type="ordered locus">MCAN_15951</name>
</gene>
<accession>A0AB72XJX9</accession>
<dbReference type="KEGG" id="mce:MCAN_15951"/>
<dbReference type="InterPro" id="IPR003870">
    <property type="entry name" value="DUF222"/>
</dbReference>
<dbReference type="SMART" id="SM00507">
    <property type="entry name" value="HNHc"/>
    <property type="match status" value="1"/>
</dbReference>
<reference evidence="3 4" key="2">
    <citation type="journal article" date="2013" name="Nat. Genet.">
        <title>Genomic analysis of smooth tubercle bacilli provides insights into ancestry and pathoadaptation of Mycobacterium tuberculosis.</title>
        <authorList>
            <person name="Supply P."/>
            <person name="Marceau M."/>
            <person name="Mangenot S."/>
            <person name="Roche D."/>
            <person name="Rouanet C."/>
            <person name="Khanna V."/>
            <person name="Majlessi L."/>
            <person name="Criscuolo A."/>
            <person name="Tap J."/>
            <person name="Pawlik A."/>
            <person name="Fiette L."/>
            <person name="Orgeur M."/>
            <person name="Fabre M."/>
            <person name="Parmentier C."/>
            <person name="Frigui W."/>
            <person name="Simeone R."/>
            <person name="Boritsch E.C."/>
            <person name="Debrie A.S."/>
            <person name="Willery E."/>
            <person name="Walker D."/>
            <person name="Quail M.A."/>
            <person name="Ma L."/>
            <person name="Bouchier C."/>
            <person name="Salvignol G."/>
            <person name="Sayes F."/>
            <person name="Cascioferro A."/>
            <person name="Seemann T."/>
            <person name="Barbe V."/>
            <person name="Locht C."/>
            <person name="Gutierrez M.C."/>
            <person name="Leclerc C."/>
            <person name="Bentley S.D."/>
            <person name="Stinear T.P."/>
            <person name="Brisse S."/>
            <person name="Medigue C."/>
            <person name="Parkhill J."/>
            <person name="Cruveiller S."/>
            <person name="Brosch R."/>
        </authorList>
    </citation>
    <scope>NUCLEOTIDE SEQUENCE [LARGE SCALE GENOMIC DNA]</scope>
    <source>
        <strain evidence="3 4">CIPT 140010059</strain>
    </source>
</reference>
<dbReference type="EMBL" id="HE572590">
    <property type="protein sequence ID" value="CCC43927.1"/>
    <property type="molecule type" value="Genomic_DNA"/>
</dbReference>
<evidence type="ECO:0000313" key="3">
    <source>
        <dbReference type="EMBL" id="CCC43927.1"/>
    </source>
</evidence>
<name>A0AB72XJX9_MYCCP</name>
<protein>
    <submittedName>
        <fullName evidence="3">Rep13e12 repeat protein</fullName>
    </submittedName>
</protein>
<dbReference type="InterPro" id="IPR003615">
    <property type="entry name" value="HNH_nuc"/>
</dbReference>
<dbReference type="CDD" id="cd00085">
    <property type="entry name" value="HNHc"/>
    <property type="match status" value="1"/>
</dbReference>